<proteinExistence type="predicted"/>
<keyword evidence="2" id="KW-1185">Reference proteome</keyword>
<dbReference type="EMBL" id="NRJF01000078">
    <property type="protein sequence ID" value="RIY35843.1"/>
    <property type="molecule type" value="Genomic_DNA"/>
</dbReference>
<organism evidence="1 2">
    <name type="scientific">Psittacicella gerlachiana</name>
    <dbReference type="NCBI Taxonomy" id="2028574"/>
    <lineage>
        <taxon>Bacteria</taxon>
        <taxon>Pseudomonadati</taxon>
        <taxon>Pseudomonadota</taxon>
        <taxon>Gammaproteobacteria</taxon>
        <taxon>Pasteurellales</taxon>
        <taxon>Psittacicellaceae</taxon>
        <taxon>Psittacicella</taxon>
    </lineage>
</organism>
<dbReference type="InterPro" id="IPR012332">
    <property type="entry name" value="Autotransporter_pectin_lyase_C"/>
</dbReference>
<gene>
    <name evidence="1" type="ORF">CKF59_03200</name>
</gene>
<accession>A0A3A1YC55</accession>
<protein>
    <submittedName>
        <fullName evidence="1">Uncharacterized protein</fullName>
    </submittedName>
</protein>
<dbReference type="RefSeq" id="WP_222985546.1">
    <property type="nucleotide sequence ID" value="NZ_NRJF01000078.1"/>
</dbReference>
<evidence type="ECO:0000313" key="2">
    <source>
        <dbReference type="Proteomes" id="UP000265964"/>
    </source>
</evidence>
<sequence>ESTNSTVTAENLTATSDNGTVTIKGKDDVTLKDSNISGNQGVDINSTNGTTTLDNTDVTSANGSISINGDQGVNITNNSNVDAYKDVDITSPNGSINVDGNSTVTAETGNVTMTAKDDITTSGNSSIAAPNGSVIINSTNGSYNGTGSTTTAQNVTIDTYGNATTGTIDATNITINSNKGVTNVSLDGSDSYREAMDRLDITNELDTDVIEDQSANDNGLNDFSSIFVDFETPNRIQVCLVHNDNLNAKYSVSLADLDNLSPQDIVRKYNFSAEDARIYLQNCETINLASN</sequence>
<dbReference type="AlphaFoldDB" id="A0A3A1YC55"/>
<dbReference type="Proteomes" id="UP000265964">
    <property type="component" value="Unassembled WGS sequence"/>
</dbReference>
<dbReference type="Gene3D" id="2.160.20.20">
    <property type="match status" value="1"/>
</dbReference>
<reference evidence="1 2" key="1">
    <citation type="submission" date="2017-08" db="EMBL/GenBank/DDBJ databases">
        <title>Reclassification of Bisgaard taxon 37 and 44.</title>
        <authorList>
            <person name="Christensen H."/>
        </authorList>
    </citation>
    <scope>NUCLEOTIDE SEQUENCE [LARGE SCALE GENOMIC DNA]</scope>
    <source>
        <strain evidence="1 2">EEAB3T1</strain>
    </source>
</reference>
<comment type="caution">
    <text evidence="1">The sequence shown here is derived from an EMBL/GenBank/DDBJ whole genome shotgun (WGS) entry which is preliminary data.</text>
</comment>
<evidence type="ECO:0000313" key="1">
    <source>
        <dbReference type="EMBL" id="RIY35843.1"/>
    </source>
</evidence>
<feature type="non-terminal residue" evidence="1">
    <location>
        <position position="1"/>
    </location>
</feature>
<name>A0A3A1YC55_9GAMM</name>